<organism evidence="1 2">
    <name type="scientific">Vaccinium darrowii</name>
    <dbReference type="NCBI Taxonomy" id="229202"/>
    <lineage>
        <taxon>Eukaryota</taxon>
        <taxon>Viridiplantae</taxon>
        <taxon>Streptophyta</taxon>
        <taxon>Embryophyta</taxon>
        <taxon>Tracheophyta</taxon>
        <taxon>Spermatophyta</taxon>
        <taxon>Magnoliopsida</taxon>
        <taxon>eudicotyledons</taxon>
        <taxon>Gunneridae</taxon>
        <taxon>Pentapetalae</taxon>
        <taxon>asterids</taxon>
        <taxon>Ericales</taxon>
        <taxon>Ericaceae</taxon>
        <taxon>Vaccinioideae</taxon>
        <taxon>Vaccinieae</taxon>
        <taxon>Vaccinium</taxon>
    </lineage>
</organism>
<reference evidence="1 2" key="1">
    <citation type="journal article" date="2021" name="Hortic Res">
        <title>High-quality reference genome and annotation aids understanding of berry development for evergreen blueberry (Vaccinium darrowii).</title>
        <authorList>
            <person name="Yu J."/>
            <person name="Hulse-Kemp A.M."/>
            <person name="Babiker E."/>
            <person name="Staton M."/>
        </authorList>
    </citation>
    <scope>NUCLEOTIDE SEQUENCE [LARGE SCALE GENOMIC DNA]</scope>
    <source>
        <strain evidence="2">cv. NJ 8807/NJ 8810</strain>
        <tissue evidence="1">Young leaf</tissue>
    </source>
</reference>
<proteinExistence type="predicted"/>
<accession>A0ACB7ZEZ0</accession>
<gene>
    <name evidence="1" type="ORF">Vadar_024479</name>
</gene>
<keyword evidence="2" id="KW-1185">Reference proteome</keyword>
<comment type="caution">
    <text evidence="1">The sequence shown here is derived from an EMBL/GenBank/DDBJ whole genome shotgun (WGS) entry which is preliminary data.</text>
</comment>
<evidence type="ECO:0000313" key="2">
    <source>
        <dbReference type="Proteomes" id="UP000828048"/>
    </source>
</evidence>
<dbReference type="Proteomes" id="UP000828048">
    <property type="component" value="Chromosome 12"/>
</dbReference>
<name>A0ACB7ZEZ0_9ERIC</name>
<sequence length="153" mass="17397">MEWQNHPSKIARLADHEMKTTEGSSQTGLGLSLGSGGHQHGYSKSTGFTFLQLRELEHQALIYNYIEAGITVPFHLVLPVWKSVASSLTRLNLDLGCSSLYHDYKNSMEPEPGRCRRTDGKKWRCSKDVVPNHKYCQRHINRGRRRSTGPETM</sequence>
<dbReference type="EMBL" id="CM037162">
    <property type="protein sequence ID" value="KAH7864002.1"/>
    <property type="molecule type" value="Genomic_DNA"/>
</dbReference>
<evidence type="ECO:0000313" key="1">
    <source>
        <dbReference type="EMBL" id="KAH7864002.1"/>
    </source>
</evidence>
<protein>
    <submittedName>
        <fullName evidence="1">Uncharacterized protein</fullName>
    </submittedName>
</protein>